<proteinExistence type="predicted"/>
<reference evidence="1 2" key="1">
    <citation type="journal article" date="2024" name="G3 (Bethesda)">
        <title>Genome assembly of Hibiscus sabdariffa L. provides insights into metabolisms of medicinal natural products.</title>
        <authorList>
            <person name="Kim T."/>
        </authorList>
    </citation>
    <scope>NUCLEOTIDE SEQUENCE [LARGE SCALE GENOMIC DNA]</scope>
    <source>
        <strain evidence="1">TK-2024</strain>
        <tissue evidence="1">Old leaves</tissue>
    </source>
</reference>
<comment type="caution">
    <text evidence="1">The sequence shown here is derived from an EMBL/GenBank/DDBJ whole genome shotgun (WGS) entry which is preliminary data.</text>
</comment>
<sequence>MISDSSPELAGTRVNACEDSGNTIDVSASSIVSSSPVISSPFVASLPADFVSNNNVNTNNVSESTLIPTTVGIVQHDDDGMVSHDTELPSDACNESHNTIDTTKLVNIPSEIVIADLGAPSSSTMVLPTGVGRSGVENE</sequence>
<name>A0ABR2FFE4_9ROSI</name>
<accession>A0ABR2FFE4</accession>
<evidence type="ECO:0000313" key="1">
    <source>
        <dbReference type="EMBL" id="KAK8579648.1"/>
    </source>
</evidence>
<organism evidence="1 2">
    <name type="scientific">Hibiscus sabdariffa</name>
    <name type="common">roselle</name>
    <dbReference type="NCBI Taxonomy" id="183260"/>
    <lineage>
        <taxon>Eukaryota</taxon>
        <taxon>Viridiplantae</taxon>
        <taxon>Streptophyta</taxon>
        <taxon>Embryophyta</taxon>
        <taxon>Tracheophyta</taxon>
        <taxon>Spermatophyta</taxon>
        <taxon>Magnoliopsida</taxon>
        <taxon>eudicotyledons</taxon>
        <taxon>Gunneridae</taxon>
        <taxon>Pentapetalae</taxon>
        <taxon>rosids</taxon>
        <taxon>malvids</taxon>
        <taxon>Malvales</taxon>
        <taxon>Malvaceae</taxon>
        <taxon>Malvoideae</taxon>
        <taxon>Hibiscus</taxon>
    </lineage>
</organism>
<dbReference type="EMBL" id="JBBPBM010000006">
    <property type="protein sequence ID" value="KAK8579648.1"/>
    <property type="molecule type" value="Genomic_DNA"/>
</dbReference>
<evidence type="ECO:0000313" key="2">
    <source>
        <dbReference type="Proteomes" id="UP001472677"/>
    </source>
</evidence>
<keyword evidence="2" id="KW-1185">Reference proteome</keyword>
<dbReference type="Proteomes" id="UP001472677">
    <property type="component" value="Unassembled WGS sequence"/>
</dbReference>
<gene>
    <name evidence="1" type="ORF">V6N12_069962</name>
</gene>
<protein>
    <submittedName>
        <fullName evidence="1">Uncharacterized protein</fullName>
    </submittedName>
</protein>